<sequence length="441" mass="47786">MSVHGAGIDHGSGGQRTQAVAIGVHGPDIEDPGGGRTVGIKARTAGNECTWDGDQARGQRVTSARATAIERTGNGHRARMERISWARAGTRVTSSWAADSGPSAWPPDSEPANSERADDSSVSWEGSQVSRMPKRPVRNQEVWALRWPNTGSICGMKGAENQGRIQSTLEMEIQRSRAKGAILFAMRSGERCQRSGNAEVSGANRGRKLEVMVGTKQAGGPEAKGSLCGGGQKQGTDGDGSEMMPPFGVAVERHQLRAGWRGRRDDFAVPRTIEPVAFLTSYGDEFLLFTAAGHYYFGPTAASPSIACSLSLRRNFWIYGDSDAPSCRCRGVLGTNKPDYREFNSLAKTPKYAIFNTIIKKPFGPTIISKIPNFVALNKIFYVPFKLLHGKFQATTTIFCATVITFDGCSGHRSRWRSTLLPEPPAAPPFSFHAKKVTFMS</sequence>
<name>A0AAD7ERD8_9AGAR</name>
<comment type="caution">
    <text evidence="2">The sequence shown here is derived from an EMBL/GenBank/DDBJ whole genome shotgun (WGS) entry which is preliminary data.</text>
</comment>
<evidence type="ECO:0000313" key="3">
    <source>
        <dbReference type="Proteomes" id="UP001218218"/>
    </source>
</evidence>
<evidence type="ECO:0000256" key="1">
    <source>
        <dbReference type="SAM" id="MobiDB-lite"/>
    </source>
</evidence>
<feature type="region of interest" description="Disordered" evidence="1">
    <location>
        <begin position="91"/>
        <end position="136"/>
    </location>
</feature>
<gene>
    <name evidence="2" type="ORF">DFH08DRAFT_1002113</name>
</gene>
<protein>
    <submittedName>
        <fullName evidence="2">Uncharacterized protein</fullName>
    </submittedName>
</protein>
<dbReference type="EMBL" id="JARIHO010000019">
    <property type="protein sequence ID" value="KAJ7347348.1"/>
    <property type="molecule type" value="Genomic_DNA"/>
</dbReference>
<organism evidence="2 3">
    <name type="scientific">Mycena albidolilacea</name>
    <dbReference type="NCBI Taxonomy" id="1033008"/>
    <lineage>
        <taxon>Eukaryota</taxon>
        <taxon>Fungi</taxon>
        <taxon>Dikarya</taxon>
        <taxon>Basidiomycota</taxon>
        <taxon>Agaricomycotina</taxon>
        <taxon>Agaricomycetes</taxon>
        <taxon>Agaricomycetidae</taxon>
        <taxon>Agaricales</taxon>
        <taxon>Marasmiineae</taxon>
        <taxon>Mycenaceae</taxon>
        <taxon>Mycena</taxon>
    </lineage>
</organism>
<dbReference type="AlphaFoldDB" id="A0AAD7ERD8"/>
<dbReference type="Proteomes" id="UP001218218">
    <property type="component" value="Unassembled WGS sequence"/>
</dbReference>
<reference evidence="2" key="1">
    <citation type="submission" date="2023-03" db="EMBL/GenBank/DDBJ databases">
        <title>Massive genome expansion in bonnet fungi (Mycena s.s.) driven by repeated elements and novel gene families across ecological guilds.</title>
        <authorList>
            <consortium name="Lawrence Berkeley National Laboratory"/>
            <person name="Harder C.B."/>
            <person name="Miyauchi S."/>
            <person name="Viragh M."/>
            <person name="Kuo A."/>
            <person name="Thoen E."/>
            <person name="Andreopoulos B."/>
            <person name="Lu D."/>
            <person name="Skrede I."/>
            <person name="Drula E."/>
            <person name="Henrissat B."/>
            <person name="Morin E."/>
            <person name="Kohler A."/>
            <person name="Barry K."/>
            <person name="LaButti K."/>
            <person name="Morin E."/>
            <person name="Salamov A."/>
            <person name="Lipzen A."/>
            <person name="Mereny Z."/>
            <person name="Hegedus B."/>
            <person name="Baldrian P."/>
            <person name="Stursova M."/>
            <person name="Weitz H."/>
            <person name="Taylor A."/>
            <person name="Grigoriev I.V."/>
            <person name="Nagy L.G."/>
            <person name="Martin F."/>
            <person name="Kauserud H."/>
        </authorList>
    </citation>
    <scope>NUCLEOTIDE SEQUENCE</scope>
    <source>
        <strain evidence="2">CBHHK002</strain>
    </source>
</reference>
<evidence type="ECO:0000313" key="2">
    <source>
        <dbReference type="EMBL" id="KAJ7347348.1"/>
    </source>
</evidence>
<feature type="compositionally biased region" description="Polar residues" evidence="1">
    <location>
        <begin position="120"/>
        <end position="130"/>
    </location>
</feature>
<proteinExistence type="predicted"/>
<keyword evidence="3" id="KW-1185">Reference proteome</keyword>
<accession>A0AAD7ERD8</accession>
<feature type="region of interest" description="Disordered" evidence="1">
    <location>
        <begin position="216"/>
        <end position="239"/>
    </location>
</feature>